<name>A0AAI8VHL3_9PEZI</name>
<evidence type="ECO:0000259" key="2">
    <source>
        <dbReference type="Pfam" id="PF20150"/>
    </source>
</evidence>
<proteinExistence type="predicted"/>
<keyword evidence="4" id="KW-1185">Reference proteome</keyword>
<dbReference type="EMBL" id="CAUWAG010000007">
    <property type="protein sequence ID" value="CAJ2505060.1"/>
    <property type="molecule type" value="Genomic_DNA"/>
</dbReference>
<feature type="compositionally biased region" description="Acidic residues" evidence="1">
    <location>
        <begin position="299"/>
        <end position="321"/>
    </location>
</feature>
<dbReference type="InterPro" id="IPR045518">
    <property type="entry name" value="2EXR"/>
</dbReference>
<sequence>MLTLCRTSLSRGQLVTESFHQFSQLAPELRRSVWRASWAPRNIVVFHNNYPNEEWFANSNKGLPASAFVNRESRDETLLHFAWSFARFPIAAPIKIRINFNINILFVASRDCQPRLTHELKTSPELRCLQQISVREWLPVGLLSKTYAHHWPGVWGRAKFLVPRLRNRSQLREQFAGSFHNDVQSALHVTQCLLASHFPALREITLRPLGPENFWDECHERLWTEQWFELKRHTVKSIEFPRLKSEGDKTVRVNYSPLKYQSTGCPQPLNGFDWRCLSYAMEYALGCDGFQRELRKYEEEEYEEEEAEEEEAEEEEADEEE</sequence>
<accession>A0AAI8VHL3</accession>
<dbReference type="AlphaFoldDB" id="A0AAI8VHL3"/>
<comment type="caution">
    <text evidence="3">The sequence shown here is derived from an EMBL/GenBank/DDBJ whole genome shotgun (WGS) entry which is preliminary data.</text>
</comment>
<protein>
    <submittedName>
        <fullName evidence="3">Uu.00g124540.m01.CDS01</fullName>
    </submittedName>
</protein>
<dbReference type="Pfam" id="PF20150">
    <property type="entry name" value="2EXR"/>
    <property type="match status" value="1"/>
</dbReference>
<organism evidence="3 4">
    <name type="scientific">Anthostomella pinea</name>
    <dbReference type="NCBI Taxonomy" id="933095"/>
    <lineage>
        <taxon>Eukaryota</taxon>
        <taxon>Fungi</taxon>
        <taxon>Dikarya</taxon>
        <taxon>Ascomycota</taxon>
        <taxon>Pezizomycotina</taxon>
        <taxon>Sordariomycetes</taxon>
        <taxon>Xylariomycetidae</taxon>
        <taxon>Xylariales</taxon>
        <taxon>Xylariaceae</taxon>
        <taxon>Anthostomella</taxon>
    </lineage>
</organism>
<feature type="region of interest" description="Disordered" evidence="1">
    <location>
        <begin position="297"/>
        <end position="321"/>
    </location>
</feature>
<evidence type="ECO:0000313" key="4">
    <source>
        <dbReference type="Proteomes" id="UP001295740"/>
    </source>
</evidence>
<reference evidence="3" key="1">
    <citation type="submission" date="2023-10" db="EMBL/GenBank/DDBJ databases">
        <authorList>
            <person name="Hackl T."/>
        </authorList>
    </citation>
    <scope>NUCLEOTIDE SEQUENCE</scope>
</reference>
<dbReference type="Proteomes" id="UP001295740">
    <property type="component" value="Unassembled WGS sequence"/>
</dbReference>
<evidence type="ECO:0000313" key="3">
    <source>
        <dbReference type="EMBL" id="CAJ2505060.1"/>
    </source>
</evidence>
<feature type="domain" description="2EXR" evidence="2">
    <location>
        <begin position="19"/>
        <end position="105"/>
    </location>
</feature>
<gene>
    <name evidence="3" type="ORF">KHLLAP_LOCUS5528</name>
</gene>
<evidence type="ECO:0000256" key="1">
    <source>
        <dbReference type="SAM" id="MobiDB-lite"/>
    </source>
</evidence>